<evidence type="ECO:0000259" key="3">
    <source>
        <dbReference type="Pfam" id="PF06812"/>
    </source>
</evidence>
<evidence type="ECO:0000313" key="5">
    <source>
        <dbReference type="EMBL" id="BBI96532.1"/>
    </source>
</evidence>
<feature type="domain" description="ImpA N-terminal" evidence="3">
    <location>
        <begin position="9"/>
        <end position="110"/>
    </location>
</feature>
<dbReference type="PANTHER" id="PTHR37024:SF5">
    <property type="entry name" value="IMPA N-TERMINAL DOMAIN-CONTAINING PROTEIN"/>
    <property type="match status" value="1"/>
</dbReference>
<dbReference type="Pfam" id="PF12486">
    <property type="entry name" value="VasL"/>
    <property type="match status" value="1"/>
</dbReference>
<evidence type="ECO:0000256" key="1">
    <source>
        <dbReference type="SAM" id="MobiDB-lite"/>
    </source>
</evidence>
<keyword evidence="2" id="KW-0812">Transmembrane</keyword>
<keyword evidence="2" id="KW-1133">Transmembrane helix</keyword>
<accession>A0A455VSX4</accession>
<feature type="region of interest" description="Disordered" evidence="1">
    <location>
        <begin position="172"/>
        <end position="191"/>
    </location>
</feature>
<protein>
    <submittedName>
        <fullName evidence="5">Type VI secretion system protein VasL</fullName>
    </submittedName>
</protein>
<feature type="transmembrane region" description="Helical" evidence="2">
    <location>
        <begin position="229"/>
        <end position="248"/>
    </location>
</feature>
<feature type="domain" description="ImpA C-terminal" evidence="4">
    <location>
        <begin position="293"/>
        <end position="436"/>
    </location>
</feature>
<dbReference type="InterPro" id="IPR010657">
    <property type="entry name" value="ImpA_N"/>
</dbReference>
<evidence type="ECO:0000256" key="2">
    <source>
        <dbReference type="SAM" id="Phobius"/>
    </source>
</evidence>
<keyword evidence="2" id="KW-0472">Membrane</keyword>
<dbReference type="EMBL" id="AP019533">
    <property type="protein sequence ID" value="BBI96532.1"/>
    <property type="molecule type" value="Genomic_DNA"/>
</dbReference>
<dbReference type="AlphaFoldDB" id="A0A455VSX4"/>
<sequence length="443" mass="50391">MTKHITLKTGGDPRTQPDYAALRDELSKLTHPARPDVNWQYVQRLCLSMFEQNGVELQTAAWYTLARTHLSGLAGLNEGLTILEALISRQWDTLWPKTQHARMEILSGLSQRLQQRMRMFPFNSSHLSELYRAEALLTSLSTVLQRLELKHLSQLDTLRTLIRSNAERLESSNDTSDLNVNMKPDSESPLDKAEPIEEVKWVYVVHQENQPNEEDRTTAPVPVRQWKPFFAGMCSTLVVCIAVAWGWVSFSRPDSLATQAFASLAPLPEVLTPVQQNALTLRGGLPSTFITDTQQQLARLDKLPPDWNISYSLQLLKQLQTFWPEEAKPLTMQWQQKFNAAALPVDAMNSWYQGMMTLQQLSHRLSSLDEQKGKYITVSELKSVVFSTIQSFNQTIPAEEQLRRLSQHPAGDALPEAEKTQLELRLKQLATRYAQIKQDSSAQ</sequence>
<name>A0A455VSX4_ENTAS</name>
<dbReference type="PANTHER" id="PTHR37024">
    <property type="entry name" value="TYPE VI SECRETION SYSTEM DUF2094 AND IMPA-RELATED DOMAIN PROTEIN"/>
    <property type="match status" value="1"/>
</dbReference>
<organism evidence="5">
    <name type="scientific">Enterobacter asburiae</name>
    <dbReference type="NCBI Taxonomy" id="61645"/>
    <lineage>
        <taxon>Bacteria</taxon>
        <taxon>Pseudomonadati</taxon>
        <taxon>Pseudomonadota</taxon>
        <taxon>Gammaproteobacteria</taxon>
        <taxon>Enterobacterales</taxon>
        <taxon>Enterobacteriaceae</taxon>
        <taxon>Enterobacter</taxon>
        <taxon>Enterobacter cloacae complex</taxon>
    </lineage>
</organism>
<dbReference type="Pfam" id="PF06812">
    <property type="entry name" value="ImpA_N"/>
    <property type="match status" value="1"/>
</dbReference>
<proteinExistence type="predicted"/>
<dbReference type="InterPro" id="IPR021069">
    <property type="entry name" value="ImpA_C"/>
</dbReference>
<evidence type="ECO:0000259" key="4">
    <source>
        <dbReference type="Pfam" id="PF12486"/>
    </source>
</evidence>
<reference evidence="5" key="1">
    <citation type="submission" date="2019-03" db="EMBL/GenBank/DDBJ databases">
        <title>Complete genome sequences of Enterobacter asburiae str. MRY18-106 isolated from a patient in Japan.</title>
        <authorList>
            <person name="Sekizuka T."/>
            <person name="Matsui M."/>
            <person name="Takara T."/>
            <person name="Uechi A."/>
            <person name="Harakuni M."/>
            <person name="Kimura T."/>
            <person name="Suzuki S."/>
            <person name="Kuroda M."/>
        </authorList>
    </citation>
    <scope>NUCLEOTIDE SEQUENCE</scope>
    <source>
        <strain evidence="5">MRY18-106</strain>
    </source>
</reference>
<gene>
    <name evidence="5" type="primary">vasL</name>
    <name evidence="5" type="ORF">MRY18106EAS_30640</name>
</gene>